<dbReference type="EMBL" id="FN649727">
    <property type="protein sequence ID" value="CBJ25675.1"/>
    <property type="molecule type" value="Genomic_DNA"/>
</dbReference>
<dbReference type="Proteomes" id="UP000002630">
    <property type="component" value="Linkage Group LG02"/>
</dbReference>
<name>D7G6Y2_ECTSI</name>
<organism evidence="2 3">
    <name type="scientific">Ectocarpus siliculosus</name>
    <name type="common">Brown alga</name>
    <name type="synonym">Conferva siliculosa</name>
    <dbReference type="NCBI Taxonomy" id="2880"/>
    <lineage>
        <taxon>Eukaryota</taxon>
        <taxon>Sar</taxon>
        <taxon>Stramenopiles</taxon>
        <taxon>Ochrophyta</taxon>
        <taxon>PX clade</taxon>
        <taxon>Phaeophyceae</taxon>
        <taxon>Ectocarpales</taxon>
        <taxon>Ectocarpaceae</taxon>
        <taxon>Ectocarpus</taxon>
    </lineage>
</organism>
<dbReference type="AlphaFoldDB" id="D7G6Y2"/>
<keyword evidence="3" id="KW-1185">Reference proteome</keyword>
<evidence type="ECO:0000313" key="2">
    <source>
        <dbReference type="EMBL" id="CBJ25675.1"/>
    </source>
</evidence>
<protein>
    <submittedName>
        <fullName evidence="2">Uncharacterized protein</fullName>
    </submittedName>
</protein>
<dbReference type="EMBL" id="FN649035">
    <property type="protein sequence ID" value="CBJ25675.1"/>
    <property type="molecule type" value="Genomic_DNA"/>
</dbReference>
<evidence type="ECO:0000256" key="1">
    <source>
        <dbReference type="SAM" id="MobiDB-lite"/>
    </source>
</evidence>
<proteinExistence type="predicted"/>
<feature type="region of interest" description="Disordered" evidence="1">
    <location>
        <begin position="1"/>
        <end position="20"/>
    </location>
</feature>
<dbReference type="InParanoid" id="D7G6Y2"/>
<evidence type="ECO:0000313" key="3">
    <source>
        <dbReference type="Proteomes" id="UP000002630"/>
    </source>
</evidence>
<accession>D7G6Y2</accession>
<gene>
    <name evidence="2" type="ORF">Esi_0008_0088</name>
</gene>
<reference evidence="2 3" key="1">
    <citation type="journal article" date="2010" name="Nature">
        <title>The Ectocarpus genome and the independent evolution of multicellularity in brown algae.</title>
        <authorList>
            <person name="Cock J.M."/>
            <person name="Sterck L."/>
            <person name="Rouze P."/>
            <person name="Scornet D."/>
            <person name="Allen A.E."/>
            <person name="Amoutzias G."/>
            <person name="Anthouard V."/>
            <person name="Artiguenave F."/>
            <person name="Aury J.M."/>
            <person name="Badger J.H."/>
            <person name="Beszteri B."/>
            <person name="Billiau K."/>
            <person name="Bonnet E."/>
            <person name="Bothwell J.H."/>
            <person name="Bowler C."/>
            <person name="Boyen C."/>
            <person name="Brownlee C."/>
            <person name="Carrano C.J."/>
            <person name="Charrier B."/>
            <person name="Cho G.Y."/>
            <person name="Coelho S.M."/>
            <person name="Collen J."/>
            <person name="Corre E."/>
            <person name="Da Silva C."/>
            <person name="Delage L."/>
            <person name="Delaroque N."/>
            <person name="Dittami S.M."/>
            <person name="Doulbeau S."/>
            <person name="Elias M."/>
            <person name="Farnham G."/>
            <person name="Gachon C.M."/>
            <person name="Gschloessl B."/>
            <person name="Heesch S."/>
            <person name="Jabbari K."/>
            <person name="Jubin C."/>
            <person name="Kawai H."/>
            <person name="Kimura K."/>
            <person name="Kloareg B."/>
            <person name="Kupper F.C."/>
            <person name="Lang D."/>
            <person name="Le Bail A."/>
            <person name="Leblanc C."/>
            <person name="Lerouge P."/>
            <person name="Lohr M."/>
            <person name="Lopez P.J."/>
            <person name="Martens C."/>
            <person name="Maumus F."/>
            <person name="Michel G."/>
            <person name="Miranda-Saavedra D."/>
            <person name="Morales J."/>
            <person name="Moreau H."/>
            <person name="Motomura T."/>
            <person name="Nagasato C."/>
            <person name="Napoli C.A."/>
            <person name="Nelson D.R."/>
            <person name="Nyvall-Collen P."/>
            <person name="Peters A.F."/>
            <person name="Pommier C."/>
            <person name="Potin P."/>
            <person name="Poulain J."/>
            <person name="Quesneville H."/>
            <person name="Read B."/>
            <person name="Rensing S.A."/>
            <person name="Ritter A."/>
            <person name="Rousvoal S."/>
            <person name="Samanta M."/>
            <person name="Samson G."/>
            <person name="Schroeder D.C."/>
            <person name="Segurens B."/>
            <person name="Strittmatter M."/>
            <person name="Tonon T."/>
            <person name="Tregear J.W."/>
            <person name="Valentin K."/>
            <person name="von Dassow P."/>
            <person name="Yamagishi T."/>
            <person name="Van de Peer Y."/>
            <person name="Wincker P."/>
        </authorList>
    </citation>
    <scope>NUCLEOTIDE SEQUENCE [LARGE SCALE GENOMIC DNA]</scope>
    <source>
        <strain evidence="3">Ec32 / CCAP1310/4</strain>
    </source>
</reference>
<sequence length="173" mass="19254">MASTTARYEDEEEESSSLREDVAVRDKAYVEEKGISSLIQGFFDELFQREELPANPYPELVRRFRIAESAQGLFRSIHDDAKVAAGMLNNVATSPELSGVTYVQGSYGIWGMPHMLRMADVAHLEVMSAVVNENEQCLRVDAHELGDRHGDDCHVNVWVALTGPAALAGRLFR</sequence>
<dbReference type="OrthoDB" id="542946at2759"/>